<name>A0A1F5E482_9BACT</name>
<gene>
    <name evidence="1" type="ORF">A2215_00545</name>
</gene>
<accession>A0A1F5E482</accession>
<protein>
    <submittedName>
        <fullName evidence="1">Uncharacterized protein</fullName>
    </submittedName>
</protein>
<dbReference type="Proteomes" id="UP000178583">
    <property type="component" value="Unassembled WGS sequence"/>
</dbReference>
<dbReference type="STRING" id="1797472.A2215_00545"/>
<evidence type="ECO:0000313" key="1">
    <source>
        <dbReference type="EMBL" id="OGD62084.1"/>
    </source>
</evidence>
<organism evidence="1 2">
    <name type="scientific">Candidatus Berkelbacteria bacterium RIFOXYA2_FULL_43_10</name>
    <dbReference type="NCBI Taxonomy" id="1797472"/>
    <lineage>
        <taxon>Bacteria</taxon>
        <taxon>Candidatus Berkelbacteria</taxon>
    </lineage>
</organism>
<sequence length="132" mass="14801">MAKYEVSLPFDVREAHTVAWAVVHHVWALTYGQPARPAAWLPMRIRARAAAEGGARFWFHFPGRVAVEVWMTSYDSSFGTHWEVNKVRARAPRPVGAPWSPEEKVTYLWEGEGLEEIAPLWGGSPHPAPAEG</sequence>
<comment type="caution">
    <text evidence="1">The sequence shown here is derived from an EMBL/GenBank/DDBJ whole genome shotgun (WGS) entry which is preliminary data.</text>
</comment>
<dbReference type="AlphaFoldDB" id="A0A1F5E482"/>
<reference evidence="1 2" key="1">
    <citation type="journal article" date="2016" name="Nat. Commun.">
        <title>Thousands of microbial genomes shed light on interconnected biogeochemical processes in an aquifer system.</title>
        <authorList>
            <person name="Anantharaman K."/>
            <person name="Brown C.T."/>
            <person name="Hug L.A."/>
            <person name="Sharon I."/>
            <person name="Castelle C.J."/>
            <person name="Probst A.J."/>
            <person name="Thomas B.C."/>
            <person name="Singh A."/>
            <person name="Wilkins M.J."/>
            <person name="Karaoz U."/>
            <person name="Brodie E.L."/>
            <person name="Williams K.H."/>
            <person name="Hubbard S.S."/>
            <person name="Banfield J.F."/>
        </authorList>
    </citation>
    <scope>NUCLEOTIDE SEQUENCE [LARGE SCALE GENOMIC DNA]</scope>
</reference>
<dbReference type="EMBL" id="MEZY01000055">
    <property type="protein sequence ID" value="OGD62084.1"/>
    <property type="molecule type" value="Genomic_DNA"/>
</dbReference>
<proteinExistence type="predicted"/>
<evidence type="ECO:0000313" key="2">
    <source>
        <dbReference type="Proteomes" id="UP000178583"/>
    </source>
</evidence>